<reference evidence="8" key="1">
    <citation type="submission" date="2022-10" db="EMBL/GenBank/DDBJ databases">
        <authorList>
            <person name="Yu W.X."/>
        </authorList>
    </citation>
    <scope>NUCLEOTIDE SEQUENCE</scope>
    <source>
        <strain evidence="8">AAT</strain>
    </source>
</reference>
<dbReference type="SUPFAM" id="SSF48452">
    <property type="entry name" value="TPR-like"/>
    <property type="match status" value="1"/>
</dbReference>
<comment type="caution">
    <text evidence="8">The sequence shown here is derived from an EMBL/GenBank/DDBJ whole genome shotgun (WGS) entry which is preliminary data.</text>
</comment>
<evidence type="ECO:0000256" key="2">
    <source>
        <dbReference type="ARBA" id="ARBA00006275"/>
    </source>
</evidence>
<feature type="domain" description="RagB/SusD" evidence="6">
    <location>
        <begin position="339"/>
        <end position="490"/>
    </location>
</feature>
<dbReference type="EMBL" id="JAPDPJ010000019">
    <property type="protein sequence ID" value="MCW3786792.1"/>
    <property type="molecule type" value="Genomic_DNA"/>
</dbReference>
<comment type="subcellular location">
    <subcellularLocation>
        <location evidence="1">Cell outer membrane</location>
    </subcellularLocation>
</comment>
<comment type="similarity">
    <text evidence="2">Belongs to the SusD family.</text>
</comment>
<dbReference type="Gene3D" id="1.25.40.390">
    <property type="match status" value="2"/>
</dbReference>
<feature type="domain" description="SusD-like N-terminal" evidence="7">
    <location>
        <begin position="21"/>
        <end position="223"/>
    </location>
</feature>
<dbReference type="GO" id="GO:0009279">
    <property type="term" value="C:cell outer membrane"/>
    <property type="evidence" value="ECO:0007669"/>
    <property type="project" value="UniProtKB-SubCell"/>
</dbReference>
<proteinExistence type="inferred from homology"/>
<accession>A0AAE3M4P8</accession>
<keyword evidence="9" id="KW-1185">Reference proteome</keyword>
<dbReference type="PROSITE" id="PS51257">
    <property type="entry name" value="PROKAR_LIPOPROTEIN"/>
    <property type="match status" value="1"/>
</dbReference>
<dbReference type="RefSeq" id="WP_301190357.1">
    <property type="nucleotide sequence ID" value="NZ_JAPDPJ010000019.1"/>
</dbReference>
<dbReference type="Pfam" id="PF07980">
    <property type="entry name" value="SusD_RagB"/>
    <property type="match status" value="1"/>
</dbReference>
<evidence type="ECO:0000313" key="9">
    <source>
        <dbReference type="Proteomes" id="UP001209229"/>
    </source>
</evidence>
<evidence type="ECO:0000256" key="5">
    <source>
        <dbReference type="ARBA" id="ARBA00023237"/>
    </source>
</evidence>
<dbReference type="Pfam" id="PF14322">
    <property type="entry name" value="SusD-like_3"/>
    <property type="match status" value="1"/>
</dbReference>
<dbReference type="Proteomes" id="UP001209229">
    <property type="component" value="Unassembled WGS sequence"/>
</dbReference>
<gene>
    <name evidence="8" type="ORF">OM075_09955</name>
</gene>
<dbReference type="InterPro" id="IPR012944">
    <property type="entry name" value="SusD_RagB_dom"/>
</dbReference>
<dbReference type="InterPro" id="IPR011990">
    <property type="entry name" value="TPR-like_helical_dom_sf"/>
</dbReference>
<evidence type="ECO:0000259" key="7">
    <source>
        <dbReference type="Pfam" id="PF14322"/>
    </source>
</evidence>
<evidence type="ECO:0000313" key="8">
    <source>
        <dbReference type="EMBL" id="MCW3786792.1"/>
    </source>
</evidence>
<protein>
    <submittedName>
        <fullName evidence="8">RagB/SusD family nutrient uptake outer membrane protein</fullName>
    </submittedName>
</protein>
<evidence type="ECO:0000259" key="6">
    <source>
        <dbReference type="Pfam" id="PF07980"/>
    </source>
</evidence>
<evidence type="ECO:0000256" key="3">
    <source>
        <dbReference type="ARBA" id="ARBA00022729"/>
    </source>
</evidence>
<organism evidence="8 9">
    <name type="scientific">Plebeiibacterium sediminum</name>
    <dbReference type="NCBI Taxonomy" id="2992112"/>
    <lineage>
        <taxon>Bacteria</taxon>
        <taxon>Pseudomonadati</taxon>
        <taxon>Bacteroidota</taxon>
        <taxon>Bacteroidia</taxon>
        <taxon>Marinilabiliales</taxon>
        <taxon>Marinilabiliaceae</taxon>
        <taxon>Plebeiibacterium</taxon>
    </lineage>
</organism>
<dbReference type="AlphaFoldDB" id="A0AAE3M4P8"/>
<dbReference type="InterPro" id="IPR033985">
    <property type="entry name" value="SusD-like_N"/>
</dbReference>
<keyword evidence="4" id="KW-0472">Membrane</keyword>
<keyword evidence="3" id="KW-0732">Signal</keyword>
<evidence type="ECO:0000256" key="1">
    <source>
        <dbReference type="ARBA" id="ARBA00004442"/>
    </source>
</evidence>
<sequence>MKRLNIIYIVIISIVFSSCNDFLDETPDNRAQVDSKEKIQKLLVSAYPTGNYALACELSSDNIYDTGESNPNTSRILEQYANWEDITEEDNEDLETIWSGAYGAIANSNLALSAIEEIGEEDLLAEKGEALITRAFSHFLLVNIFCKNYNSTTSGKDLGIPYMEKSETTLDPKYERGTVREVYEKINADIEAALPLISDDIYEVGLYHFTRKAAYAFAARFNLYYENWQKAYDYATIVLGDNPVGQLRDWVAMGELPRSPSPVTNAYISDASDLLALPFNSGMGLYFGAYYRGSRYSHTNSLAYAETLFAGLPWSPEGISSAYYNFRPFVYSGTNIDKTLSYKIPYLFEYTDAVAGIGYYKTVMIPFHYDETLLVRAEAAIMLENYSNAVSDLNNWAGNFFIADSETTLEDIDNFYADLTYSSEEVPTSKKVLQPGFSVVSGTQENLIQYVLQCRRILTIHEGLRWFDVKRYGIEIVRYQVQANGGMKVIDVLTKDDPRRALQIPMDVITAGIEPNPRN</sequence>
<evidence type="ECO:0000256" key="4">
    <source>
        <dbReference type="ARBA" id="ARBA00023136"/>
    </source>
</evidence>
<keyword evidence="5" id="KW-0998">Cell outer membrane</keyword>
<name>A0AAE3M4P8_9BACT</name>